<evidence type="ECO:0000256" key="7">
    <source>
        <dbReference type="ARBA" id="ARBA00023187"/>
    </source>
</evidence>
<feature type="compositionally biased region" description="Acidic residues" evidence="11">
    <location>
        <begin position="67"/>
        <end position="79"/>
    </location>
</feature>
<evidence type="ECO:0000256" key="6">
    <source>
        <dbReference type="ARBA" id="ARBA00022728"/>
    </source>
</evidence>
<comment type="similarity">
    <text evidence="3">Belongs to the TSSC4 family.</text>
</comment>
<comment type="function">
    <text evidence="10">Protein associated with the U5 snRNP, during its maturation and its post-splicing recycling and which is required for spliceosomal tri-snRNP complex assembly in the nucleus. Has a molecular sequestering activity and transiently hinders SNRNP200 binding sites for constitutive splicing factors that intervene later during the assembly of the spliceosome and splicing. Together with its molecular sequestering activity, may also function as a molecular adapter and placeholder, coordinating the assembly of the U5 snRNP and its association with the U4/U6 di-snRNP.</text>
</comment>
<organism evidence="12 13">
    <name type="scientific">Senna tora</name>
    <dbReference type="NCBI Taxonomy" id="362788"/>
    <lineage>
        <taxon>Eukaryota</taxon>
        <taxon>Viridiplantae</taxon>
        <taxon>Streptophyta</taxon>
        <taxon>Embryophyta</taxon>
        <taxon>Tracheophyta</taxon>
        <taxon>Spermatophyta</taxon>
        <taxon>Magnoliopsida</taxon>
        <taxon>eudicotyledons</taxon>
        <taxon>Gunneridae</taxon>
        <taxon>Pentapetalae</taxon>
        <taxon>rosids</taxon>
        <taxon>fabids</taxon>
        <taxon>Fabales</taxon>
        <taxon>Fabaceae</taxon>
        <taxon>Caesalpinioideae</taxon>
        <taxon>Cassia clade</taxon>
        <taxon>Senna</taxon>
    </lineage>
</organism>
<dbReference type="AlphaFoldDB" id="A0A834SEH6"/>
<keyword evidence="6" id="KW-0747">Spliceosome</keyword>
<dbReference type="PANTHER" id="PTHR13445:SF3">
    <property type="entry name" value="U5 SMALL NUCLEAR RIBONUCLEOPROTEIN TSSC4"/>
    <property type="match status" value="1"/>
</dbReference>
<reference evidence="12" key="1">
    <citation type="submission" date="2020-09" db="EMBL/GenBank/DDBJ databases">
        <title>Genome-Enabled Discovery of Anthraquinone Biosynthesis in Senna tora.</title>
        <authorList>
            <person name="Kang S.-H."/>
            <person name="Pandey R.P."/>
            <person name="Lee C.-M."/>
            <person name="Sim J.-S."/>
            <person name="Jeong J.-T."/>
            <person name="Choi B.-S."/>
            <person name="Jung M."/>
            <person name="Ginzburg D."/>
            <person name="Zhao K."/>
            <person name="Won S.Y."/>
            <person name="Oh T.-J."/>
            <person name="Yu Y."/>
            <person name="Kim N.-H."/>
            <person name="Lee O.R."/>
            <person name="Lee T.-H."/>
            <person name="Bashyal P."/>
            <person name="Kim T.-S."/>
            <person name="Lee W.-H."/>
            <person name="Kawkins C."/>
            <person name="Kim C.-K."/>
            <person name="Kim J.S."/>
            <person name="Ahn B.O."/>
            <person name="Rhee S.Y."/>
            <person name="Sohng J.K."/>
        </authorList>
    </citation>
    <scope>NUCLEOTIDE SEQUENCE</scope>
    <source>
        <tissue evidence="12">Leaf</tissue>
    </source>
</reference>
<dbReference type="Pfam" id="PF15264">
    <property type="entry name" value="TSSC4"/>
    <property type="match status" value="1"/>
</dbReference>
<evidence type="ECO:0000256" key="11">
    <source>
        <dbReference type="SAM" id="MobiDB-lite"/>
    </source>
</evidence>
<evidence type="ECO:0000313" key="13">
    <source>
        <dbReference type="Proteomes" id="UP000634136"/>
    </source>
</evidence>
<proteinExistence type="inferred from homology"/>
<evidence type="ECO:0000256" key="10">
    <source>
        <dbReference type="ARBA" id="ARBA00045970"/>
    </source>
</evidence>
<dbReference type="GO" id="GO:0005681">
    <property type="term" value="C:spliceosomal complex"/>
    <property type="evidence" value="ECO:0007669"/>
    <property type="project" value="UniProtKB-KW"/>
</dbReference>
<evidence type="ECO:0000256" key="9">
    <source>
        <dbReference type="ARBA" id="ARBA00035304"/>
    </source>
</evidence>
<evidence type="ECO:0000256" key="5">
    <source>
        <dbReference type="ARBA" id="ARBA00022664"/>
    </source>
</evidence>
<keyword evidence="4" id="KW-0963">Cytoplasm</keyword>
<dbReference type="OrthoDB" id="1906282at2759"/>
<feature type="compositionally biased region" description="Basic and acidic residues" evidence="11">
    <location>
        <begin position="213"/>
        <end position="239"/>
    </location>
</feature>
<feature type="region of interest" description="Disordered" evidence="11">
    <location>
        <begin position="32"/>
        <end position="132"/>
    </location>
</feature>
<dbReference type="Proteomes" id="UP000634136">
    <property type="component" value="Unassembled WGS sequence"/>
</dbReference>
<evidence type="ECO:0000256" key="8">
    <source>
        <dbReference type="ARBA" id="ARBA00023242"/>
    </source>
</evidence>
<dbReference type="InterPro" id="IPR029338">
    <property type="entry name" value="TSSC4"/>
</dbReference>
<dbReference type="PANTHER" id="PTHR13445">
    <property type="entry name" value="TUMOR SUPPRESSING SUBTRANSFERABLE CANDIDATE 4 TSSC4"/>
    <property type="match status" value="1"/>
</dbReference>
<feature type="region of interest" description="Disordered" evidence="11">
    <location>
        <begin position="378"/>
        <end position="415"/>
    </location>
</feature>
<comment type="caution">
    <text evidence="12">The sequence shown here is derived from an EMBL/GenBank/DDBJ whole genome shotgun (WGS) entry which is preliminary data.</text>
</comment>
<comment type="subcellular location">
    <subcellularLocation>
        <location evidence="2">Cytoplasm</location>
    </subcellularLocation>
    <subcellularLocation>
        <location evidence="1">Nucleus</location>
    </subcellularLocation>
</comment>
<gene>
    <name evidence="12" type="ORF">G2W53_040990</name>
</gene>
<protein>
    <recommendedName>
        <fullName evidence="9">U5 small nuclear ribonucleoprotein TSSC4</fullName>
    </recommendedName>
</protein>
<feature type="compositionally biased region" description="Basic and acidic residues" evidence="11">
    <location>
        <begin position="80"/>
        <end position="89"/>
    </location>
</feature>
<dbReference type="GO" id="GO:0005737">
    <property type="term" value="C:cytoplasm"/>
    <property type="evidence" value="ECO:0007669"/>
    <property type="project" value="UniProtKB-SubCell"/>
</dbReference>
<accession>A0A834SEH6</accession>
<dbReference type="EMBL" id="JAAIUW010000013">
    <property type="protein sequence ID" value="KAF7801879.1"/>
    <property type="molecule type" value="Genomic_DNA"/>
</dbReference>
<feature type="compositionally biased region" description="Basic and acidic residues" evidence="11">
    <location>
        <begin position="117"/>
        <end position="132"/>
    </location>
</feature>
<keyword evidence="7" id="KW-0508">mRNA splicing</keyword>
<dbReference type="GO" id="GO:0006397">
    <property type="term" value="P:mRNA processing"/>
    <property type="evidence" value="ECO:0007669"/>
    <property type="project" value="UniProtKB-KW"/>
</dbReference>
<name>A0A834SEH6_9FABA</name>
<feature type="compositionally biased region" description="Basic residues" evidence="11">
    <location>
        <begin position="395"/>
        <end position="405"/>
    </location>
</feature>
<dbReference type="GO" id="GO:0008380">
    <property type="term" value="P:RNA splicing"/>
    <property type="evidence" value="ECO:0007669"/>
    <property type="project" value="UniProtKB-KW"/>
</dbReference>
<keyword evidence="5" id="KW-0507">mRNA processing</keyword>
<keyword evidence="8" id="KW-0539">Nucleus</keyword>
<feature type="region of interest" description="Disordered" evidence="11">
    <location>
        <begin position="183"/>
        <end position="264"/>
    </location>
</feature>
<evidence type="ECO:0000256" key="3">
    <source>
        <dbReference type="ARBA" id="ARBA00010362"/>
    </source>
</evidence>
<evidence type="ECO:0000256" key="4">
    <source>
        <dbReference type="ARBA" id="ARBA00022490"/>
    </source>
</evidence>
<evidence type="ECO:0000256" key="1">
    <source>
        <dbReference type="ARBA" id="ARBA00004123"/>
    </source>
</evidence>
<keyword evidence="13" id="KW-1185">Reference proteome</keyword>
<evidence type="ECO:0000256" key="2">
    <source>
        <dbReference type="ARBA" id="ARBA00004496"/>
    </source>
</evidence>
<evidence type="ECO:0000313" key="12">
    <source>
        <dbReference type="EMBL" id="KAF7801879.1"/>
    </source>
</evidence>
<sequence length="415" mass="46809">MEDSFRVRVDKAFGSLATAASSLSSLWSLTDDEIHPEPEPEPFPSFFDDRPRGPGISPSTFRNELEKDLEDLDEDEDDEPRSRGPSKPDDYDDEQWEIKSSIGRDCTLDFEEEEDQYDKQAVGKENSGDRLYMKDINDDGVEIDSCNVIPTSFREFVRDPRANHLAAKIRLEEDAEAAKKIDALQVSEKSAPVSDNPLGNTSQDGVNPKSILKRKDNPSEFKSQKRVRFDSECDDRSNDESEETSDLLMKTSPMEDITASNKSSRTLEFATAVPDYIRNPTRYTHYTFDSSGDVDDNSNKQAYMDFLSQLKRSKTATESQSDDSLDDLPAVTFISKKKIGDATMVDTDALSKQNIDVGKDLMQKRGLPISIAAGDNDVCAMEEDEPEVRDDTKRSSQRSNRHYRKKAQELDETIV</sequence>